<dbReference type="RefSeq" id="WP_137259746.1">
    <property type="nucleotide sequence ID" value="NZ_SZQL01000001.1"/>
</dbReference>
<proteinExistence type="predicted"/>
<dbReference type="Gene3D" id="2.60.120.10">
    <property type="entry name" value="Jelly Rolls"/>
    <property type="match status" value="1"/>
</dbReference>
<evidence type="ECO:0000313" key="3">
    <source>
        <dbReference type="Proteomes" id="UP000305848"/>
    </source>
</evidence>
<evidence type="ECO:0000313" key="2">
    <source>
        <dbReference type="EMBL" id="TKK71506.1"/>
    </source>
</evidence>
<dbReference type="OrthoDB" id="9798288at2"/>
<dbReference type="PANTHER" id="PTHR33387">
    <property type="entry name" value="RMLC-LIKE JELLY ROLL FOLD PROTEIN"/>
    <property type="match status" value="1"/>
</dbReference>
<dbReference type="AlphaFoldDB" id="A0A4U3LBT4"/>
<evidence type="ECO:0000259" key="1">
    <source>
        <dbReference type="Pfam" id="PF06172"/>
    </source>
</evidence>
<dbReference type="InterPro" id="IPR009327">
    <property type="entry name" value="Cupin_DUF985"/>
</dbReference>
<dbReference type="InterPro" id="IPR039935">
    <property type="entry name" value="YML079W-like"/>
</dbReference>
<gene>
    <name evidence="2" type="ORF">FC093_00325</name>
</gene>
<sequence length="166" mass="18708">MNAAYFIQHLHLQPHPEGGYFRETYRASEFIKVDALPPRFSGVRPFSTAIYYLLQQGDFSAFHRIQSDECWHFYAGDTLLIHVIEEDGKYCCIQLGSNVAAGEMFQFVVPATAWFAAGPASNNAFTLAGCTVAPGFDFSDFEIADRNTLLDTYPQHADIINRLTRQ</sequence>
<comment type="caution">
    <text evidence="2">The sequence shown here is derived from an EMBL/GenBank/DDBJ whole genome shotgun (WGS) entry which is preliminary data.</text>
</comment>
<keyword evidence="3" id="KW-1185">Reference proteome</keyword>
<dbReference type="Pfam" id="PF06172">
    <property type="entry name" value="Cupin_5"/>
    <property type="match status" value="1"/>
</dbReference>
<reference evidence="2 3" key="1">
    <citation type="submission" date="2019-05" db="EMBL/GenBank/DDBJ databases">
        <title>Panacibacter sp. strain 17mud1-8 Genome sequencing and assembly.</title>
        <authorList>
            <person name="Chhetri G."/>
        </authorList>
    </citation>
    <scope>NUCLEOTIDE SEQUENCE [LARGE SCALE GENOMIC DNA]</scope>
    <source>
        <strain evidence="2 3">17mud1-8</strain>
    </source>
</reference>
<dbReference type="InterPro" id="IPR011051">
    <property type="entry name" value="RmlC_Cupin_sf"/>
</dbReference>
<dbReference type="CDD" id="cd06121">
    <property type="entry name" value="cupin_YML079wp"/>
    <property type="match status" value="1"/>
</dbReference>
<protein>
    <submittedName>
        <fullName evidence="2">Cupin domain-containing protein</fullName>
    </submittedName>
</protein>
<dbReference type="SUPFAM" id="SSF51182">
    <property type="entry name" value="RmlC-like cupins"/>
    <property type="match status" value="1"/>
</dbReference>
<feature type="domain" description="DUF985" evidence="1">
    <location>
        <begin position="5"/>
        <end position="144"/>
    </location>
</feature>
<dbReference type="PANTHER" id="PTHR33387:SF3">
    <property type="entry name" value="DUF985 DOMAIN-CONTAINING PROTEIN"/>
    <property type="match status" value="1"/>
</dbReference>
<dbReference type="EMBL" id="SZQL01000001">
    <property type="protein sequence ID" value="TKK71506.1"/>
    <property type="molecule type" value="Genomic_DNA"/>
</dbReference>
<dbReference type="Proteomes" id="UP000305848">
    <property type="component" value="Unassembled WGS sequence"/>
</dbReference>
<name>A0A4U3LBT4_9BACT</name>
<accession>A0A4U3LBT4</accession>
<organism evidence="2 3">
    <name type="scientific">Ilyomonas limi</name>
    <dbReference type="NCBI Taxonomy" id="2575867"/>
    <lineage>
        <taxon>Bacteria</taxon>
        <taxon>Pseudomonadati</taxon>
        <taxon>Bacteroidota</taxon>
        <taxon>Chitinophagia</taxon>
        <taxon>Chitinophagales</taxon>
        <taxon>Chitinophagaceae</taxon>
        <taxon>Ilyomonas</taxon>
    </lineage>
</organism>
<dbReference type="InterPro" id="IPR014710">
    <property type="entry name" value="RmlC-like_jellyroll"/>
</dbReference>